<evidence type="ECO:0000313" key="9">
    <source>
        <dbReference type="EMBL" id="GAA2739231.1"/>
    </source>
</evidence>
<dbReference type="SMART" id="SM00240">
    <property type="entry name" value="FHA"/>
    <property type="match status" value="1"/>
</dbReference>
<keyword evidence="10" id="KW-1185">Reference proteome</keyword>
<proteinExistence type="predicted"/>
<evidence type="ECO:0000256" key="6">
    <source>
        <dbReference type="SAM" id="Phobius"/>
    </source>
</evidence>
<dbReference type="Gene3D" id="3.40.50.300">
    <property type="entry name" value="P-loop containing nucleotide triphosphate hydrolases"/>
    <property type="match status" value="2"/>
</dbReference>
<evidence type="ECO:0000256" key="1">
    <source>
        <dbReference type="ARBA" id="ARBA00022553"/>
    </source>
</evidence>
<feature type="domain" description="FHA" evidence="7">
    <location>
        <begin position="132"/>
        <end position="181"/>
    </location>
</feature>
<dbReference type="Gene3D" id="2.60.200.20">
    <property type="match status" value="1"/>
</dbReference>
<keyword evidence="6" id="KW-0812">Transmembrane</keyword>
<feature type="domain" description="FtsK" evidence="8">
    <location>
        <begin position="999"/>
        <end position="1187"/>
    </location>
</feature>
<evidence type="ECO:0000313" key="10">
    <source>
        <dbReference type="Proteomes" id="UP001501326"/>
    </source>
</evidence>
<gene>
    <name evidence="9" type="ORF">GCM10009867_34440</name>
</gene>
<keyword evidence="6" id="KW-0472">Membrane</keyword>
<dbReference type="SMART" id="SM00382">
    <property type="entry name" value="AAA"/>
    <property type="match status" value="3"/>
</dbReference>
<keyword evidence="1" id="KW-0597">Phosphoprotein</keyword>
<feature type="compositionally biased region" description="Low complexity" evidence="5">
    <location>
        <begin position="637"/>
        <end position="648"/>
    </location>
</feature>
<accession>A0ABN3UW80</accession>
<organism evidence="9 10">
    <name type="scientific">Pedococcus aerophilus</name>
    <dbReference type="NCBI Taxonomy" id="436356"/>
    <lineage>
        <taxon>Bacteria</taxon>
        <taxon>Bacillati</taxon>
        <taxon>Actinomycetota</taxon>
        <taxon>Actinomycetes</taxon>
        <taxon>Micrococcales</taxon>
        <taxon>Intrasporangiaceae</taxon>
        <taxon>Pedococcus</taxon>
    </lineage>
</organism>
<keyword evidence="6" id="KW-1133">Transmembrane helix</keyword>
<dbReference type="RefSeq" id="WP_344195730.1">
    <property type="nucleotide sequence ID" value="NZ_BAAARN010000005.1"/>
</dbReference>
<dbReference type="InterPro" id="IPR032030">
    <property type="entry name" value="YscD_cytoplasmic_dom"/>
</dbReference>
<feature type="region of interest" description="Disordered" evidence="5">
    <location>
        <begin position="1"/>
        <end position="26"/>
    </location>
</feature>
<comment type="caution">
    <text evidence="9">The sequence shown here is derived from an EMBL/GenBank/DDBJ whole genome shotgun (WGS) entry which is preliminary data.</text>
</comment>
<evidence type="ECO:0000259" key="8">
    <source>
        <dbReference type="PROSITE" id="PS50901"/>
    </source>
</evidence>
<dbReference type="PANTHER" id="PTHR22683">
    <property type="entry name" value="SPORULATION PROTEIN RELATED"/>
    <property type="match status" value="1"/>
</dbReference>
<name>A0ABN3UW80_9MICO</name>
<dbReference type="PANTHER" id="PTHR22683:SF1">
    <property type="entry name" value="TYPE VII SECRETION SYSTEM PROTEIN ESSC"/>
    <property type="match status" value="1"/>
</dbReference>
<evidence type="ECO:0000256" key="4">
    <source>
        <dbReference type="PROSITE-ProRule" id="PRU00289"/>
    </source>
</evidence>
<dbReference type="InterPro" id="IPR002543">
    <property type="entry name" value="FtsK_dom"/>
</dbReference>
<dbReference type="InterPro" id="IPR008984">
    <property type="entry name" value="SMAD_FHA_dom_sf"/>
</dbReference>
<dbReference type="PROSITE" id="PS50901">
    <property type="entry name" value="FTSK"/>
    <property type="match status" value="2"/>
</dbReference>
<feature type="region of interest" description="Disordered" evidence="5">
    <location>
        <begin position="628"/>
        <end position="648"/>
    </location>
</feature>
<evidence type="ECO:0000256" key="3">
    <source>
        <dbReference type="ARBA" id="ARBA00022840"/>
    </source>
</evidence>
<dbReference type="CDD" id="cd01127">
    <property type="entry name" value="TrwB_TraG_TraD_VirD4"/>
    <property type="match status" value="1"/>
</dbReference>
<dbReference type="CDD" id="cd00060">
    <property type="entry name" value="FHA"/>
    <property type="match status" value="1"/>
</dbReference>
<feature type="transmembrane region" description="Helical" evidence="6">
    <location>
        <begin position="254"/>
        <end position="281"/>
    </location>
</feature>
<dbReference type="InterPro" id="IPR003593">
    <property type="entry name" value="AAA+_ATPase"/>
</dbReference>
<dbReference type="PROSITE" id="PS50006">
    <property type="entry name" value="FHA_DOMAIN"/>
    <property type="match status" value="1"/>
</dbReference>
<evidence type="ECO:0000256" key="2">
    <source>
        <dbReference type="ARBA" id="ARBA00022741"/>
    </source>
</evidence>
<dbReference type="Pfam" id="PF16697">
    <property type="entry name" value="Yop-YscD_cpl"/>
    <property type="match status" value="1"/>
</dbReference>
<dbReference type="Pfam" id="PF01580">
    <property type="entry name" value="FtsK_SpoIIIE"/>
    <property type="match status" value="2"/>
</dbReference>
<feature type="compositionally biased region" description="Polar residues" evidence="5">
    <location>
        <begin position="1"/>
        <end position="10"/>
    </location>
</feature>
<dbReference type="SUPFAM" id="SSF52540">
    <property type="entry name" value="P-loop containing nucleoside triphosphate hydrolases"/>
    <property type="match status" value="2"/>
</dbReference>
<keyword evidence="3 4" id="KW-0067">ATP-binding</keyword>
<sequence length="1481" mass="154551">MRLQLTVTHRASSPGAPPGPTTTEVEVDAPEGTTAAELSNALVAHLGGESRSATGPVDSSAPVLHVSGEAIDPAARLGAPPLLTGASLTLLPRNLLHDSTSRTEGARRSTMLLAVTHGPDCGRSVDLRSGSLTVGRSEEADLCLDDPGLSRLHAKLRVEADGVTLQDLGSTNGTTVDGLTVGHDPVPVTTTSRIQVGATTLALRPAGAVPAATSATWLGTLAVNRRPRILEPHRPTTVTLPTPPTPPRRTRVPWLAVLLPLPVAAALALFLGPTMLAFALMGPVLMVGSVLSDRWGARRTYAAELVSHEAAVLVARERVAAACREEHQFRVRAAPDPATVLAVAGGPTDRLWERRHDDPDAFSVSIGRCRRDASVRLVHPAASGLEDRPQLSDAPCTLALPEVGVLGVCGDPVAVTRSVRSLLGQLVTTHSPADLRVVALADTTDHLDRWRWLDRVPHCHNGFHDRGDSSRASSIHPGRLALDRDDAAVLSTAGGLAALVRDRLDDRPGSRWDGPVTAVLLDGAAAFRAVPDLAVVLADGARAGVVCLALGADRSELPHEAGAVLDLARPGTPSLSAPGHQHEDLVVDGVGAAWTERLGRALAPLRDATPSQGAAALPGRAGLLGLPGCPSEHVDRPGGSPSSESAGSDVAAAWTRTPHSTLVPLGVCSTGTFWVDLAQDGPHLLVGGTTGAGKSELLRTLVAALALHNSPEHLSFVLVDYKGGAAFRDCSDLPHVTGVVTDLDDQLASRALTSLMAEVTRRERLLRDAGVTEFVAYQCSSAGTGSPLARLVVVVDEFRALAEELPRFVDGLVHLAAVGRSLGIHLVLATQRPAGVVTADIKANVNLRIALRMRDRIDSEDVIDSPVAASISPSTPGRAHARVGGSPLLEFQAAHVGSLLRGGPRDGVRITTIDDGSEIVERKRSDFRTPDGFEPTEPTELRAIVEATAGAAALLGIEPAPKAWLPPLPDVVDHASLAVPPDDLTAHLGIVDVPEEQRQHPLVLDLRARGHWAVVGAPGTGRSSALTTVARSLCARRASDALHVYAVSGGGLETLASLPHVGASTSWSDPQRVERLVRRLASEVSDRRSALARRGLTTMTQWWESADSVTAPPPILLLVDDWDLAAGRHDDLALASLVDQILTLLREGEPVGLTGVLAGDRSLLLGRAGAAVSRRVVLRLADPSDAVLLGLTPRAVGVLQHSGRGLTSDGRYVQLALPPEPDLTHHAPPADDRQGPLRIEPLPVLVRSDDLAQDLGDRTGVALGVGGDEAMTLTLDPGRDGRRWLVVGGASSGVSTTVLLIAGHLLAVGRPVAVVAPRGGPLEELRGHPGIACWHDGSSSAGLVRARQEHPELAVVVDDAEQLLDDPVEPVVKEISHLVDRDDGLLVVGANATALSSQYRGVAVEIARHRTGVLLGPRSGVERDLFALKIPLERDALAGRGQLVRRGLGTPIQVALPTATNGVAAATSGVVAAVAAPPPAG</sequence>
<dbReference type="SUPFAM" id="SSF49879">
    <property type="entry name" value="SMAD/FHA domain"/>
    <property type="match status" value="1"/>
</dbReference>
<feature type="binding site" evidence="4">
    <location>
        <begin position="1016"/>
        <end position="1023"/>
    </location>
    <ligand>
        <name>ATP</name>
        <dbReference type="ChEBI" id="CHEBI:30616"/>
    </ligand>
</feature>
<evidence type="ECO:0000259" key="7">
    <source>
        <dbReference type="PROSITE" id="PS50006"/>
    </source>
</evidence>
<dbReference type="InterPro" id="IPR050206">
    <property type="entry name" value="FtsK/SpoIIIE/SftA"/>
</dbReference>
<dbReference type="Proteomes" id="UP001501326">
    <property type="component" value="Unassembled WGS sequence"/>
</dbReference>
<reference evidence="9 10" key="1">
    <citation type="journal article" date="2019" name="Int. J. Syst. Evol. Microbiol.">
        <title>The Global Catalogue of Microorganisms (GCM) 10K type strain sequencing project: providing services to taxonomists for standard genome sequencing and annotation.</title>
        <authorList>
            <consortium name="The Broad Institute Genomics Platform"/>
            <consortium name="The Broad Institute Genome Sequencing Center for Infectious Disease"/>
            <person name="Wu L."/>
            <person name="Ma J."/>
        </authorList>
    </citation>
    <scope>NUCLEOTIDE SEQUENCE [LARGE SCALE GENOMIC DNA]</scope>
    <source>
        <strain evidence="9 10">JCM 16378</strain>
    </source>
</reference>
<dbReference type="InterPro" id="IPR000253">
    <property type="entry name" value="FHA_dom"/>
</dbReference>
<dbReference type="EMBL" id="BAAARN010000005">
    <property type="protein sequence ID" value="GAA2739231.1"/>
    <property type="molecule type" value="Genomic_DNA"/>
</dbReference>
<dbReference type="InterPro" id="IPR027417">
    <property type="entry name" value="P-loop_NTPase"/>
</dbReference>
<protein>
    <submittedName>
        <fullName evidence="9">FtsK/SpoIIIE domain-containing protein</fullName>
    </submittedName>
</protein>
<keyword evidence="2 4" id="KW-0547">Nucleotide-binding</keyword>
<feature type="domain" description="FtsK" evidence="8">
    <location>
        <begin position="670"/>
        <end position="860"/>
    </location>
</feature>
<feature type="binding site" evidence="4">
    <location>
        <begin position="688"/>
        <end position="695"/>
    </location>
    <ligand>
        <name>ATP</name>
        <dbReference type="ChEBI" id="CHEBI:30616"/>
    </ligand>
</feature>
<evidence type="ECO:0000256" key="5">
    <source>
        <dbReference type="SAM" id="MobiDB-lite"/>
    </source>
</evidence>